<feature type="compositionally biased region" description="Basic and acidic residues" evidence="6">
    <location>
        <begin position="1184"/>
        <end position="1229"/>
    </location>
</feature>
<gene>
    <name evidence="9" type="ORF">LSTR_LSTR011068</name>
</gene>
<comment type="similarity">
    <text evidence="2">Belongs to the TMC family.</text>
</comment>
<accession>A0A482XSN5</accession>
<evidence type="ECO:0000256" key="1">
    <source>
        <dbReference type="ARBA" id="ARBA00004141"/>
    </source>
</evidence>
<feature type="compositionally biased region" description="Basic and acidic residues" evidence="6">
    <location>
        <begin position="1294"/>
        <end position="1314"/>
    </location>
</feature>
<feature type="transmembrane region" description="Helical" evidence="7">
    <location>
        <begin position="793"/>
        <end position="814"/>
    </location>
</feature>
<evidence type="ECO:0000313" key="9">
    <source>
        <dbReference type="EMBL" id="RZF48510.1"/>
    </source>
</evidence>
<feature type="compositionally biased region" description="Basic and acidic residues" evidence="6">
    <location>
        <begin position="1629"/>
        <end position="1651"/>
    </location>
</feature>
<feature type="compositionally biased region" description="Acidic residues" evidence="6">
    <location>
        <begin position="1976"/>
        <end position="1988"/>
    </location>
</feature>
<organism evidence="9 10">
    <name type="scientific">Laodelphax striatellus</name>
    <name type="common">Small brown planthopper</name>
    <name type="synonym">Delphax striatella</name>
    <dbReference type="NCBI Taxonomy" id="195883"/>
    <lineage>
        <taxon>Eukaryota</taxon>
        <taxon>Metazoa</taxon>
        <taxon>Ecdysozoa</taxon>
        <taxon>Arthropoda</taxon>
        <taxon>Hexapoda</taxon>
        <taxon>Insecta</taxon>
        <taxon>Pterygota</taxon>
        <taxon>Neoptera</taxon>
        <taxon>Paraneoptera</taxon>
        <taxon>Hemiptera</taxon>
        <taxon>Auchenorrhyncha</taxon>
        <taxon>Fulgoroidea</taxon>
        <taxon>Delphacidae</taxon>
        <taxon>Criomorphinae</taxon>
        <taxon>Laodelphax</taxon>
    </lineage>
</organism>
<feature type="compositionally biased region" description="Basic and acidic residues" evidence="6">
    <location>
        <begin position="1077"/>
        <end position="1104"/>
    </location>
</feature>
<evidence type="ECO:0000256" key="2">
    <source>
        <dbReference type="ARBA" id="ARBA00006510"/>
    </source>
</evidence>
<feature type="transmembrane region" description="Helical" evidence="7">
    <location>
        <begin position="902"/>
        <end position="924"/>
    </location>
</feature>
<evidence type="ECO:0000256" key="5">
    <source>
        <dbReference type="ARBA" id="ARBA00023136"/>
    </source>
</evidence>
<feature type="compositionally biased region" description="Polar residues" evidence="6">
    <location>
        <begin position="1064"/>
        <end position="1074"/>
    </location>
</feature>
<feature type="region of interest" description="Disordered" evidence="6">
    <location>
        <begin position="1055"/>
        <end position="2005"/>
    </location>
</feature>
<feature type="transmembrane region" description="Helical" evidence="7">
    <location>
        <begin position="214"/>
        <end position="232"/>
    </location>
</feature>
<feature type="region of interest" description="Disordered" evidence="6">
    <location>
        <begin position="623"/>
        <end position="647"/>
    </location>
</feature>
<name>A0A482XSN5_LAOST</name>
<feature type="compositionally biased region" description="Basic and acidic residues" evidence="6">
    <location>
        <begin position="1380"/>
        <end position="1428"/>
    </location>
</feature>
<dbReference type="STRING" id="195883.A0A482XSN5"/>
<feature type="compositionally biased region" description="Basic and acidic residues" evidence="6">
    <location>
        <begin position="1549"/>
        <end position="1566"/>
    </location>
</feature>
<dbReference type="PANTHER" id="PTHR23302">
    <property type="entry name" value="TRANSMEMBRANE CHANNEL-RELATED"/>
    <property type="match status" value="1"/>
</dbReference>
<dbReference type="InParanoid" id="A0A482XSN5"/>
<comment type="subcellular location">
    <subcellularLocation>
        <location evidence="1">Membrane</location>
        <topology evidence="1">Multi-pass membrane protein</topology>
    </subcellularLocation>
</comment>
<dbReference type="InterPro" id="IPR038900">
    <property type="entry name" value="TMC"/>
</dbReference>
<feature type="compositionally biased region" description="Basic and acidic residues" evidence="6">
    <location>
        <begin position="1663"/>
        <end position="1738"/>
    </location>
</feature>
<feature type="compositionally biased region" description="Basic and acidic residues" evidence="6">
    <location>
        <begin position="1860"/>
        <end position="1873"/>
    </location>
</feature>
<dbReference type="GO" id="GO:0005886">
    <property type="term" value="C:plasma membrane"/>
    <property type="evidence" value="ECO:0007669"/>
    <property type="project" value="InterPro"/>
</dbReference>
<feature type="transmembrane region" description="Helical" evidence="7">
    <location>
        <begin position="429"/>
        <end position="450"/>
    </location>
</feature>
<comment type="caution">
    <text evidence="9">The sequence shown here is derived from an EMBL/GenBank/DDBJ whole genome shotgun (WGS) entry which is preliminary data.</text>
</comment>
<feature type="region of interest" description="Disordered" evidence="6">
    <location>
        <begin position="1"/>
        <end position="30"/>
    </location>
</feature>
<feature type="transmembrane region" description="Helical" evidence="7">
    <location>
        <begin position="296"/>
        <end position="314"/>
    </location>
</feature>
<feature type="compositionally biased region" description="Basic and acidic residues" evidence="6">
    <location>
        <begin position="1158"/>
        <end position="1171"/>
    </location>
</feature>
<reference evidence="9 10" key="1">
    <citation type="journal article" date="2017" name="Gigascience">
        <title>Genome sequence of the small brown planthopper, Laodelphax striatellus.</title>
        <authorList>
            <person name="Zhu J."/>
            <person name="Jiang F."/>
            <person name="Wang X."/>
            <person name="Yang P."/>
            <person name="Bao Y."/>
            <person name="Zhao W."/>
            <person name="Wang W."/>
            <person name="Lu H."/>
            <person name="Wang Q."/>
            <person name="Cui N."/>
            <person name="Li J."/>
            <person name="Chen X."/>
            <person name="Luo L."/>
            <person name="Yu J."/>
            <person name="Kang L."/>
            <person name="Cui F."/>
        </authorList>
    </citation>
    <scope>NUCLEOTIDE SEQUENCE [LARGE SCALE GENOMIC DNA]</scope>
    <source>
        <strain evidence="9">Lst14</strain>
    </source>
</reference>
<feature type="compositionally biased region" description="Basic and acidic residues" evidence="6">
    <location>
        <begin position="575"/>
        <end position="586"/>
    </location>
</feature>
<feature type="compositionally biased region" description="Basic and acidic residues" evidence="6">
    <location>
        <begin position="1435"/>
        <end position="1457"/>
    </location>
</feature>
<evidence type="ECO:0000256" key="3">
    <source>
        <dbReference type="ARBA" id="ARBA00022692"/>
    </source>
</evidence>
<feature type="compositionally biased region" description="Basic and acidic residues" evidence="6">
    <location>
        <begin position="1264"/>
        <end position="1285"/>
    </location>
</feature>
<feature type="compositionally biased region" description="Basic and acidic residues" evidence="6">
    <location>
        <begin position="1757"/>
        <end position="1778"/>
    </location>
</feature>
<feature type="compositionally biased region" description="Basic residues" evidence="6">
    <location>
        <begin position="1652"/>
        <end position="1662"/>
    </location>
</feature>
<feature type="transmembrane region" description="Helical" evidence="7">
    <location>
        <begin position="384"/>
        <end position="409"/>
    </location>
</feature>
<feature type="compositionally biased region" description="Basic and acidic residues" evidence="6">
    <location>
        <begin position="1466"/>
        <end position="1541"/>
    </location>
</feature>
<feature type="compositionally biased region" description="Basic and acidic residues" evidence="6">
    <location>
        <begin position="1793"/>
        <end position="1804"/>
    </location>
</feature>
<dbReference type="InterPro" id="IPR012496">
    <property type="entry name" value="TMC_dom"/>
</dbReference>
<feature type="compositionally biased region" description="Basic and acidic residues" evidence="6">
    <location>
        <begin position="1238"/>
        <end position="1257"/>
    </location>
</feature>
<dbReference type="Pfam" id="PF07810">
    <property type="entry name" value="TMC"/>
    <property type="match status" value="1"/>
</dbReference>
<proteinExistence type="inferred from homology"/>
<feature type="region of interest" description="Disordered" evidence="6">
    <location>
        <begin position="2034"/>
        <end position="2059"/>
    </location>
</feature>
<keyword evidence="10" id="KW-1185">Reference proteome</keyword>
<keyword evidence="4 7" id="KW-1133">Transmembrane helix</keyword>
<protein>
    <recommendedName>
        <fullName evidence="8">TMC domain-containing protein</fullName>
    </recommendedName>
</protein>
<evidence type="ECO:0000313" key="10">
    <source>
        <dbReference type="Proteomes" id="UP000291343"/>
    </source>
</evidence>
<evidence type="ECO:0000256" key="6">
    <source>
        <dbReference type="SAM" id="MobiDB-lite"/>
    </source>
</evidence>
<dbReference type="PANTHER" id="PTHR23302:SF40">
    <property type="entry name" value="TRANSMEMBRANE CHANNEL-LIKE PROTEIN"/>
    <property type="match status" value="1"/>
</dbReference>
<feature type="compositionally biased region" description="Low complexity" evidence="6">
    <location>
        <begin position="1959"/>
        <end position="1970"/>
    </location>
</feature>
<sequence>MSHSNPEEIIPMIDDDSSPSSSASPKKRSLPILRVDLTSRPSRTSEQATRTSVDYLYSQVSPLLSADRLSVKFAPEVFDFQNIEMEKVRFNKENARTEEGVTEEHIFQNIRLHKEVLSSVKQQPWPMRKKIKLVKQAKKYVKRHEGELQERLAQSKTTKDMLACCDIIFVKEWQFVKRELANFMNVMVPWELRIKEIESHFGSVVASYFTFLRWLFWVNLMISLILLTFVAIPEIFFADYKNAGERKKPLADEAVNATRLITLWDFEGVLKYSPLFYGYYNSQENSRKGYGYKGPLAYFITGIAVYIYSFVATLKRMAQNSRQSKLSEKDDECVFTWKLFTGWDYMIGNSETAHNRTASIILGFKEALLEEAEKKRDERSWKMLVLRALINLCVLGLFAFSVFAVVSVVKRSANPQNESMRGWWKQNEVTIIVSLITNVFPFLFEILGSMERYHPRKRLRMQLGRCSMATQSTSDISSTSISSLATLLLLTSTTIAPPSNLVDINMTLVPPQNVNKTFDTSLQFIPPDHANRTVDTFPQFVSNNVNNNSNELEDNDNEIWKLLLPNLKKSSRPVQGKDFETDKDSPLETSRNHNFPADDNRSQIFSAADNKSEEFPVVYNKSQEPPAVDNKSQEFPAVDNKSQESPAVDNKSIPFDWSIDKIKLTLNTQYNVTDIDENNRTLPFEFDLKGIVILPDLPRSIDLSLETHRLNITMRRVLRNLCWETVFGQELGKRTEMDLVLTIISTLMVDFIRALFVRVMNNCWCWDLEKKFPQYGDFKIAENILHLVNNQGMVWMGMFFSPGLPLINLIKLAIMMYLRSWAVLTCNVPHEVVFRASRSNNFYLALLLTMLFLCVLPVSYAIVWVEPSWHCGPFSNYPKIYYLFTNSTKKALPKELHHTLDYIASPGIVIPLLMLLILIIYYLISLTNSLREANNDLKVQLRRERTEERRKVFQMVDRKHREKTLTILPNKIRLTLDTVAHAQPVNGDLKSDAKKLMSKLTKHKASGAEQDERSFLLDETWIDLEPTDTSPINVDMKLKHQLKQTDVLVDIHSSQSPVKKIGHHQTQSNQNSHGHVTKKEVGKYKKALDDNFKVKGERKTDSFKKNHKRKGSASSVSSEDIPEIVITHTTSTDSLLDGAKPFDQSKSSSVDTVIESGEGQRDSSEKTSEKNTKKKDKGAPLKKLPREQDSGKKPHTRDEHHEGEEIKHKKEKKEKCSSEDVDSHPEGKEMKHKKEKKEKHSSENFDSHELRHAEGKDSKHKKEKKENNSSENVDGHELCHPEGKEIKHKKEKKEHKYSSEDVGRHEVSHPEGKEMKHKKEKKEKHSSDNVDSHELYHPEGKEIKLKKEKKEQKYFSEDFDRHEVSHPEGKEMKHKKEKKEKHSSDNVDSHELYHPEGKEIKLKKEKKEQKYSSEDVDRYEVSHPEGKEIKHKKEKKEQKYSSEDVDRHEVSHPEGKEMKHKKEKKEKHSSDNVDSHELYHPEGKEIKLKKEKKEQKYFSEDFDRHEVSHPEDEEIKHKKEKKEKHSSEDVDSNVKEAENQIKKHSLRDKKKEDSRQETEIIKREESDVLPPHKKINVAGTSNKRSSDKEDSFKEKKSVRPKSEAERVKVKDKKHSDRESVEIDYSTESSLEKNMRRNEEKHKKSLKDDKVTRKGSTKLKQIFKKQDQDDVRSSKKTTDHHAGSQGKEHDGKKIRKSDRDVKGKDKVSESAESGSRRGETGDDQLKEEHHKTRESKSNYRESASSCEEEENKKVKKQKREEKHQSVGKNLIREDTDGTERSSVSTESSKVIVEGGKRKVVDAGDSRKKKKKEYSCEERRNKEGSDVSKKKGEDLGDRIIGKLKKVSDRETQEIPLSSRLKNKSEKRDDAGKRDYEDLEGDDATLEQLKNTSKSKHYKREAVETSSTKSTEDISSEDEISVSDKTIASKRDSLDDDHDDDDDDSESDSQRKPDYSTEKPSSKPSKNSYSGKNAAPPDIIDENNEADEDSSVNDYSGKSSDSKWSKNVEQYHSIEKIEYDRRDIDYNKVVGSSSVEDREYIVSDSDNDVNDNDSNSSEEDSQ</sequence>
<feature type="domain" description="TMC" evidence="8">
    <location>
        <begin position="722"/>
        <end position="837"/>
    </location>
</feature>
<keyword evidence="5 7" id="KW-0472">Membrane</keyword>
<keyword evidence="3 7" id="KW-0812">Transmembrane</keyword>
<feature type="compositionally biased region" description="Basic and acidic residues" evidence="6">
    <location>
        <begin position="1945"/>
        <end position="1958"/>
    </location>
</feature>
<feature type="compositionally biased region" description="Acidic residues" evidence="6">
    <location>
        <begin position="1931"/>
        <end position="1944"/>
    </location>
</feature>
<feature type="region of interest" description="Disordered" evidence="6">
    <location>
        <begin position="571"/>
        <end position="600"/>
    </location>
</feature>
<dbReference type="OrthoDB" id="5831905at2759"/>
<dbReference type="EMBL" id="QKKF02002176">
    <property type="protein sequence ID" value="RZF48510.1"/>
    <property type="molecule type" value="Genomic_DNA"/>
</dbReference>
<evidence type="ECO:0000256" key="7">
    <source>
        <dbReference type="SAM" id="Phobius"/>
    </source>
</evidence>
<feature type="compositionally biased region" description="Acidic residues" evidence="6">
    <location>
        <begin position="2042"/>
        <end position="2059"/>
    </location>
</feature>
<evidence type="ECO:0000259" key="8">
    <source>
        <dbReference type="Pfam" id="PF07810"/>
    </source>
</evidence>
<feature type="compositionally biased region" description="Basic and acidic residues" evidence="6">
    <location>
        <begin position="1584"/>
        <end position="1620"/>
    </location>
</feature>
<feature type="compositionally biased region" description="Basic and acidic residues" evidence="6">
    <location>
        <begin position="1323"/>
        <end position="1371"/>
    </location>
</feature>
<dbReference type="SMR" id="A0A482XSN5"/>
<dbReference type="Proteomes" id="UP000291343">
    <property type="component" value="Unassembled WGS sequence"/>
</dbReference>
<dbReference type="GO" id="GO:0008381">
    <property type="term" value="F:mechanosensitive monoatomic ion channel activity"/>
    <property type="evidence" value="ECO:0007669"/>
    <property type="project" value="TreeGrafter"/>
</dbReference>
<feature type="compositionally biased region" description="Basic and acidic residues" evidence="6">
    <location>
        <begin position="1811"/>
        <end position="1850"/>
    </location>
</feature>
<feature type="transmembrane region" description="Helical" evidence="7">
    <location>
        <begin position="842"/>
        <end position="865"/>
    </location>
</feature>
<evidence type="ECO:0000256" key="4">
    <source>
        <dbReference type="ARBA" id="ARBA00022989"/>
    </source>
</evidence>